<feature type="transmembrane region" description="Helical" evidence="1">
    <location>
        <begin position="20"/>
        <end position="41"/>
    </location>
</feature>
<name>A0A8J3Q5P6_9ACTN</name>
<keyword evidence="3" id="KW-1185">Reference proteome</keyword>
<keyword evidence="1" id="KW-0472">Membrane</keyword>
<dbReference type="PANTHER" id="PTHR23542:SF1">
    <property type="entry name" value="MAJOR FACILITATOR SUPERFAMILY (MFS) PROFILE DOMAIN-CONTAINING PROTEIN"/>
    <property type="match status" value="1"/>
</dbReference>
<evidence type="ECO:0000256" key="1">
    <source>
        <dbReference type="SAM" id="Phobius"/>
    </source>
</evidence>
<reference evidence="2" key="1">
    <citation type="submission" date="2021-01" db="EMBL/GenBank/DDBJ databases">
        <title>Whole genome shotgun sequence of Rhizocola hellebori NBRC 109834.</title>
        <authorList>
            <person name="Komaki H."/>
            <person name="Tamura T."/>
        </authorList>
    </citation>
    <scope>NUCLEOTIDE SEQUENCE</scope>
    <source>
        <strain evidence="2">NBRC 109834</strain>
    </source>
</reference>
<dbReference type="InterPro" id="IPR011701">
    <property type="entry name" value="MFS"/>
</dbReference>
<protein>
    <submittedName>
        <fullName evidence="2">MFS transporter</fullName>
    </submittedName>
</protein>
<dbReference type="InterPro" id="IPR036259">
    <property type="entry name" value="MFS_trans_sf"/>
</dbReference>
<feature type="transmembrane region" description="Helical" evidence="1">
    <location>
        <begin position="153"/>
        <end position="172"/>
    </location>
</feature>
<dbReference type="PANTHER" id="PTHR23542">
    <property type="match status" value="1"/>
</dbReference>
<feature type="transmembrane region" description="Helical" evidence="1">
    <location>
        <begin position="47"/>
        <end position="69"/>
    </location>
</feature>
<organism evidence="2 3">
    <name type="scientific">Rhizocola hellebori</name>
    <dbReference type="NCBI Taxonomy" id="1392758"/>
    <lineage>
        <taxon>Bacteria</taxon>
        <taxon>Bacillati</taxon>
        <taxon>Actinomycetota</taxon>
        <taxon>Actinomycetes</taxon>
        <taxon>Micromonosporales</taxon>
        <taxon>Micromonosporaceae</taxon>
        <taxon>Rhizocola</taxon>
    </lineage>
</organism>
<dbReference type="SUPFAM" id="SSF103473">
    <property type="entry name" value="MFS general substrate transporter"/>
    <property type="match status" value="1"/>
</dbReference>
<comment type="caution">
    <text evidence="2">The sequence shown here is derived from an EMBL/GenBank/DDBJ whole genome shotgun (WGS) entry which is preliminary data.</text>
</comment>
<evidence type="ECO:0000313" key="2">
    <source>
        <dbReference type="EMBL" id="GIH04261.1"/>
    </source>
</evidence>
<feature type="transmembrane region" description="Helical" evidence="1">
    <location>
        <begin position="375"/>
        <end position="394"/>
    </location>
</feature>
<keyword evidence="1" id="KW-1133">Transmembrane helix</keyword>
<dbReference type="Pfam" id="PF07690">
    <property type="entry name" value="MFS_1"/>
    <property type="match status" value="1"/>
</dbReference>
<dbReference type="Gene3D" id="1.20.1250.20">
    <property type="entry name" value="MFS general substrate transporter like domains"/>
    <property type="match status" value="1"/>
</dbReference>
<gene>
    <name evidence="2" type="ORF">Rhe02_23280</name>
</gene>
<keyword evidence="1" id="KW-0812">Transmembrane</keyword>
<dbReference type="EMBL" id="BONY01000012">
    <property type="protein sequence ID" value="GIH04261.1"/>
    <property type="molecule type" value="Genomic_DNA"/>
</dbReference>
<accession>A0A8J3Q5P6</accession>
<feature type="transmembrane region" description="Helical" evidence="1">
    <location>
        <begin position="221"/>
        <end position="245"/>
    </location>
</feature>
<dbReference type="AlphaFoldDB" id="A0A8J3Q5P6"/>
<feature type="transmembrane region" description="Helical" evidence="1">
    <location>
        <begin position="312"/>
        <end position="334"/>
    </location>
</feature>
<feature type="transmembrane region" description="Helical" evidence="1">
    <location>
        <begin position="289"/>
        <end position="306"/>
    </location>
</feature>
<dbReference type="GO" id="GO:0022857">
    <property type="term" value="F:transmembrane transporter activity"/>
    <property type="evidence" value="ECO:0007669"/>
    <property type="project" value="InterPro"/>
</dbReference>
<feature type="transmembrane region" description="Helical" evidence="1">
    <location>
        <begin position="81"/>
        <end position="100"/>
    </location>
</feature>
<feature type="transmembrane region" description="Helical" evidence="1">
    <location>
        <begin position="178"/>
        <end position="200"/>
    </location>
</feature>
<feature type="transmembrane region" description="Helical" evidence="1">
    <location>
        <begin position="346"/>
        <end position="369"/>
    </location>
</feature>
<dbReference type="Proteomes" id="UP000612899">
    <property type="component" value="Unassembled WGS sequence"/>
</dbReference>
<feature type="transmembrane region" description="Helical" evidence="1">
    <location>
        <begin position="257"/>
        <end position="277"/>
    </location>
</feature>
<dbReference type="RefSeq" id="WP_203908157.1">
    <property type="nucleotide sequence ID" value="NZ_BONY01000012.1"/>
</dbReference>
<proteinExistence type="predicted"/>
<sequence>MKAFKQYVAVWRVPGAPLLLIVGMFARVGIGMISLALLLLVHNATGSYATAAIATACYAIAGAALGPIWGRLADRFGPTRVLLASGSAHPIALAVLLLIHQGPINWIYVAAAAAGATYPPLTAAIRGAWTSLTRPDGPYGAVRPTALAAETSMFELVFVVGPLLVALFVALANPAFAIGFSAAATLVGTIALALGSAIRGQKPHPSAEPTSGLGPLRAPGFAALLACCAGLGAAFGASTVAIPAYAQAQGGSNPETMAGVLIAVWSLGSALGGLWFGTRVVRSALSRQFAILLAAVAASLMILPIMPGPIALGVALVIGGATIAPALTIENALVGRLAPGRMMNEAYTWMVTIGVSASAFGSSIAGVIVDHSGAGPAFLFAGLAAAFGAAVAAFPSGAIARADAAAVYS</sequence>
<evidence type="ECO:0000313" key="3">
    <source>
        <dbReference type="Proteomes" id="UP000612899"/>
    </source>
</evidence>
<feature type="transmembrane region" description="Helical" evidence="1">
    <location>
        <begin position="106"/>
        <end position="125"/>
    </location>
</feature>